<dbReference type="PROSITE" id="PS01238">
    <property type="entry name" value="GDA1_CD39_NTPASE"/>
    <property type="match status" value="1"/>
</dbReference>
<dbReference type="Gene3D" id="3.30.420.150">
    <property type="entry name" value="Exopolyphosphatase. Domain 2"/>
    <property type="match status" value="1"/>
</dbReference>
<sequence length="351" mass="38860">MLDAGSSGSRIHIYHFTFCNSTSPELSHEDFHQLKPGLSSPVFPTPEEAANSLDPLLQLALSKVPKEYHKCTPVAVKATAGLRMKKPAGSGDLIIKAVEKKLRTEYPFSIDDPNGVSIMSGSDEGVYAWITVNYLLKRIGTSSHKRQKTAAIMDLGGGSTQIVFEPSRGAKLEKGDHLYELKFGEFNYTLYQHSYEGYGLNSGRERIKKAGVVSHNQPCYAVGHSEEYTNEDGTGVTKWVGTGSGEFSTCHSFIASELFDKKGMCKLNPCSFAGVYQPSLADTFAEEDIYAFSYFYDKYAEPFKTLLPEGFKVSDIRRAAEMVCEGKKTAHELGLDTESEDVMKLFEDPDW</sequence>
<dbReference type="GO" id="GO:0045134">
    <property type="term" value="F:UDP phosphatase activity"/>
    <property type="evidence" value="ECO:0007669"/>
    <property type="project" value="TreeGrafter"/>
</dbReference>
<keyword evidence="2 7" id="KW-0378">Hydrolase</keyword>
<feature type="active site" description="Proton acceptor" evidence="5">
    <location>
        <position position="124"/>
    </location>
</feature>
<keyword evidence="6" id="KW-0547">Nucleotide-binding</keyword>
<dbReference type="GO" id="GO:0009134">
    <property type="term" value="P:nucleoside diphosphate catabolic process"/>
    <property type="evidence" value="ECO:0007669"/>
    <property type="project" value="TreeGrafter"/>
</dbReference>
<name>A0AAD5S7P9_9FUNG</name>
<accession>A0AAD5S7P9</accession>
<evidence type="ECO:0000313" key="8">
    <source>
        <dbReference type="EMBL" id="KAJ3048666.1"/>
    </source>
</evidence>
<dbReference type="GO" id="GO:0016020">
    <property type="term" value="C:membrane"/>
    <property type="evidence" value="ECO:0007669"/>
    <property type="project" value="TreeGrafter"/>
</dbReference>
<dbReference type="GO" id="GO:0006487">
    <property type="term" value="P:protein N-linked glycosylation"/>
    <property type="evidence" value="ECO:0007669"/>
    <property type="project" value="TreeGrafter"/>
</dbReference>
<dbReference type="GO" id="GO:0005794">
    <property type="term" value="C:Golgi apparatus"/>
    <property type="evidence" value="ECO:0007669"/>
    <property type="project" value="TreeGrafter"/>
</dbReference>
<feature type="binding site" evidence="6">
    <location>
        <begin position="157"/>
        <end position="161"/>
    </location>
    <ligand>
        <name>ATP</name>
        <dbReference type="ChEBI" id="CHEBI:30616"/>
    </ligand>
</feature>
<evidence type="ECO:0000256" key="6">
    <source>
        <dbReference type="PIRSR" id="PIRSR600407-2"/>
    </source>
</evidence>
<dbReference type="Pfam" id="PF01150">
    <property type="entry name" value="GDA1_CD39"/>
    <property type="match status" value="1"/>
</dbReference>
<comment type="function">
    <text evidence="3">After transfer of sugars to endogenous macromolecular acceptors, the enzyme converts nucleoside diphosphates to nucleoside monophosphates which in turn exit the Golgi lumen in a coupled antiporter reaction, allowing entry of additional nucleotide sugar from the cytosol.</text>
</comment>
<evidence type="ECO:0000256" key="4">
    <source>
        <dbReference type="ARBA" id="ARBA00038903"/>
    </source>
</evidence>
<evidence type="ECO:0000256" key="7">
    <source>
        <dbReference type="RuleBase" id="RU003833"/>
    </source>
</evidence>
<comment type="caution">
    <text evidence="8">The sequence shown here is derived from an EMBL/GenBank/DDBJ whole genome shotgun (WGS) entry which is preliminary data.</text>
</comment>
<protein>
    <recommendedName>
        <fullName evidence="4">guanosine-diphosphatase</fullName>
        <ecNumber evidence="4">3.6.1.42</ecNumber>
    </recommendedName>
</protein>
<dbReference type="GO" id="GO:0004382">
    <property type="term" value="F:GDP phosphatase activity"/>
    <property type="evidence" value="ECO:0007669"/>
    <property type="project" value="UniProtKB-EC"/>
</dbReference>
<keyword evidence="6" id="KW-0067">ATP-binding</keyword>
<evidence type="ECO:0000256" key="2">
    <source>
        <dbReference type="ARBA" id="ARBA00022801"/>
    </source>
</evidence>
<evidence type="ECO:0000313" key="9">
    <source>
        <dbReference type="Proteomes" id="UP001212841"/>
    </source>
</evidence>
<comment type="similarity">
    <text evidence="1 7">Belongs to the GDA1/CD39 NTPase family.</text>
</comment>
<organism evidence="8 9">
    <name type="scientific">Rhizophlyctis rosea</name>
    <dbReference type="NCBI Taxonomy" id="64517"/>
    <lineage>
        <taxon>Eukaryota</taxon>
        <taxon>Fungi</taxon>
        <taxon>Fungi incertae sedis</taxon>
        <taxon>Chytridiomycota</taxon>
        <taxon>Chytridiomycota incertae sedis</taxon>
        <taxon>Chytridiomycetes</taxon>
        <taxon>Rhizophlyctidales</taxon>
        <taxon>Rhizophlyctidaceae</taxon>
        <taxon>Rhizophlyctis</taxon>
    </lineage>
</organism>
<dbReference type="GO" id="GO:0005524">
    <property type="term" value="F:ATP binding"/>
    <property type="evidence" value="ECO:0007669"/>
    <property type="project" value="UniProtKB-KW"/>
</dbReference>
<gene>
    <name evidence="8" type="primary">GDA1</name>
    <name evidence="8" type="ORF">HK097_010319</name>
</gene>
<dbReference type="EC" id="3.6.1.42" evidence="4"/>
<evidence type="ECO:0000256" key="5">
    <source>
        <dbReference type="PIRSR" id="PIRSR600407-1"/>
    </source>
</evidence>
<dbReference type="Proteomes" id="UP001212841">
    <property type="component" value="Unassembled WGS sequence"/>
</dbReference>
<keyword evidence="9" id="KW-1185">Reference proteome</keyword>
<reference evidence="8" key="1">
    <citation type="submission" date="2020-05" db="EMBL/GenBank/DDBJ databases">
        <title>Phylogenomic resolution of chytrid fungi.</title>
        <authorList>
            <person name="Stajich J.E."/>
            <person name="Amses K."/>
            <person name="Simmons R."/>
            <person name="Seto K."/>
            <person name="Myers J."/>
            <person name="Bonds A."/>
            <person name="Quandt C.A."/>
            <person name="Barry K."/>
            <person name="Liu P."/>
            <person name="Grigoriev I."/>
            <person name="Longcore J.E."/>
            <person name="James T.Y."/>
        </authorList>
    </citation>
    <scope>NUCLEOTIDE SEQUENCE</scope>
    <source>
        <strain evidence="8">JEL0318</strain>
    </source>
</reference>
<evidence type="ECO:0000256" key="3">
    <source>
        <dbReference type="ARBA" id="ARBA00037742"/>
    </source>
</evidence>
<dbReference type="PANTHER" id="PTHR11782:SF83">
    <property type="entry name" value="GUANOSINE-DIPHOSPHATASE"/>
    <property type="match status" value="1"/>
</dbReference>
<evidence type="ECO:0000256" key="1">
    <source>
        <dbReference type="ARBA" id="ARBA00009283"/>
    </source>
</evidence>
<dbReference type="GO" id="GO:0017111">
    <property type="term" value="F:ribonucleoside triphosphate phosphatase activity"/>
    <property type="evidence" value="ECO:0007669"/>
    <property type="project" value="TreeGrafter"/>
</dbReference>
<feature type="non-terminal residue" evidence="8">
    <location>
        <position position="351"/>
    </location>
</feature>
<dbReference type="Gene3D" id="3.30.420.40">
    <property type="match status" value="1"/>
</dbReference>
<proteinExistence type="inferred from homology"/>
<dbReference type="AlphaFoldDB" id="A0AAD5S7P9"/>
<dbReference type="InterPro" id="IPR000407">
    <property type="entry name" value="GDA1_CD39_NTPase"/>
</dbReference>
<dbReference type="PANTHER" id="PTHR11782">
    <property type="entry name" value="ADENOSINE/GUANOSINE DIPHOSPHATASE"/>
    <property type="match status" value="1"/>
</dbReference>
<dbReference type="EMBL" id="JADGJD010000756">
    <property type="protein sequence ID" value="KAJ3048666.1"/>
    <property type="molecule type" value="Genomic_DNA"/>
</dbReference>